<protein>
    <submittedName>
        <fullName evidence="1">Uncharacterized protein</fullName>
    </submittedName>
</protein>
<dbReference type="EMBL" id="BLBC01000011">
    <property type="protein sequence ID" value="GET46485.1"/>
    <property type="molecule type" value="Genomic_DNA"/>
</dbReference>
<sequence>MEQLTTYRVMGKQTAISFIFKYDLNGELKVFEIVGEPLNEAQKGWLFGAYRFPIDEEKIILWTKMPEFIAKFKVEKIPADLSFDRLWEAYNYKMGKKDALKVFNKLKEAEIIKVFLSLKGYEAHLKRTGQAKAYLATYINKEYYNNEY</sequence>
<dbReference type="AlphaFoldDB" id="A0A5M4BB38"/>
<proteinExistence type="predicted"/>
<dbReference type="OrthoDB" id="1132132at2"/>
<evidence type="ECO:0000313" key="2">
    <source>
        <dbReference type="Proteomes" id="UP000398217"/>
    </source>
</evidence>
<keyword evidence="2" id="KW-1185">Reference proteome</keyword>
<evidence type="ECO:0000313" key="1">
    <source>
        <dbReference type="EMBL" id="GET46485.1"/>
    </source>
</evidence>
<dbReference type="RefSeq" id="WP_155285114.1">
    <property type="nucleotide sequence ID" value="NZ_BLBC01000011.1"/>
</dbReference>
<accession>A0A5M4BB38</accession>
<name>A0A5M4BB38_9FLAO</name>
<dbReference type="Proteomes" id="UP000398217">
    <property type="component" value="Unassembled WGS sequence"/>
</dbReference>
<organism evidence="1 2">
    <name type="scientific">Capnocytophaga felis</name>
    <dbReference type="NCBI Taxonomy" id="2267611"/>
    <lineage>
        <taxon>Bacteria</taxon>
        <taxon>Pseudomonadati</taxon>
        <taxon>Bacteroidota</taxon>
        <taxon>Flavobacteriia</taxon>
        <taxon>Flavobacteriales</taxon>
        <taxon>Flavobacteriaceae</taxon>
        <taxon>Capnocytophaga</taxon>
    </lineage>
</organism>
<reference evidence="2" key="1">
    <citation type="journal article" date="2020" name="Int. J. Syst. Evol. Microbiol.">
        <title>Capnocytophaga felis sp. nov. isolated from the feline oral cavity.</title>
        <authorList>
            <person name="Suzuki M."/>
            <person name="Umeda K."/>
            <person name="Kimura M."/>
            <person name="Imaoka K."/>
            <person name="Morikawa S."/>
            <person name="Maeda K."/>
        </authorList>
    </citation>
    <scope>NUCLEOTIDE SEQUENCE [LARGE SCALE GENOMIC DNA]</scope>
    <source>
        <strain evidence="2">KC07070</strain>
    </source>
</reference>
<gene>
    <name evidence="1" type="ORF">RCZ01_17870</name>
</gene>
<comment type="caution">
    <text evidence="1">The sequence shown here is derived from an EMBL/GenBank/DDBJ whole genome shotgun (WGS) entry which is preliminary data.</text>
</comment>